<protein>
    <submittedName>
        <fullName evidence="7">Uncharacterized protein</fullName>
    </submittedName>
</protein>
<evidence type="ECO:0000259" key="5">
    <source>
        <dbReference type="Pfam" id="PF03668"/>
    </source>
</evidence>
<organism evidence="7 8">
    <name type="scientific">Oribacterium asaccharolyticum ACB7</name>
    <dbReference type="NCBI Taxonomy" id="796944"/>
    <lineage>
        <taxon>Bacteria</taxon>
        <taxon>Bacillati</taxon>
        <taxon>Bacillota</taxon>
        <taxon>Clostridia</taxon>
        <taxon>Lachnospirales</taxon>
        <taxon>Lachnospiraceae</taxon>
        <taxon>Oribacterium</taxon>
    </lineage>
</organism>
<dbReference type="GO" id="GO:0005524">
    <property type="term" value="F:ATP binding"/>
    <property type="evidence" value="ECO:0007669"/>
    <property type="project" value="UniProtKB-UniRule"/>
</dbReference>
<dbReference type="Proteomes" id="UP000003527">
    <property type="component" value="Unassembled WGS sequence"/>
</dbReference>
<proteinExistence type="inferred from homology"/>
<dbReference type="PANTHER" id="PTHR30448:SF0">
    <property type="entry name" value="RNASE ADAPTER PROTEIN RAPZ"/>
    <property type="match status" value="1"/>
</dbReference>
<dbReference type="Pfam" id="PF22740">
    <property type="entry name" value="PapZ_C"/>
    <property type="match status" value="1"/>
</dbReference>
<evidence type="ECO:0000313" key="8">
    <source>
        <dbReference type="Proteomes" id="UP000003527"/>
    </source>
</evidence>
<dbReference type="Gene3D" id="3.40.50.300">
    <property type="entry name" value="P-loop containing nucleotide triphosphate hydrolases"/>
    <property type="match status" value="1"/>
</dbReference>
<evidence type="ECO:0000256" key="3">
    <source>
        <dbReference type="ARBA" id="ARBA00023134"/>
    </source>
</evidence>
<dbReference type="GO" id="GO:0005525">
    <property type="term" value="F:GTP binding"/>
    <property type="evidence" value="ECO:0007669"/>
    <property type="project" value="UniProtKB-UniRule"/>
</dbReference>
<keyword evidence="2 4" id="KW-0067">ATP-binding</keyword>
<feature type="binding site" evidence="4">
    <location>
        <begin position="67"/>
        <end position="70"/>
    </location>
    <ligand>
        <name>GTP</name>
        <dbReference type="ChEBI" id="CHEBI:37565"/>
    </ligand>
</feature>
<dbReference type="EMBL" id="AFZD01000017">
    <property type="protein sequence ID" value="EHL11502.1"/>
    <property type="molecule type" value="Genomic_DNA"/>
</dbReference>
<dbReference type="NCBIfam" id="NF003828">
    <property type="entry name" value="PRK05416.1"/>
    <property type="match status" value="1"/>
</dbReference>
<keyword evidence="8" id="KW-1185">Reference proteome</keyword>
<evidence type="ECO:0000313" key="7">
    <source>
        <dbReference type="EMBL" id="EHL11502.1"/>
    </source>
</evidence>
<comment type="caution">
    <text evidence="7">The sequence shown here is derived from an EMBL/GenBank/DDBJ whole genome shotgun (WGS) entry which is preliminary data.</text>
</comment>
<feature type="domain" description="RapZ C-terminal" evidence="6">
    <location>
        <begin position="173"/>
        <end position="292"/>
    </location>
</feature>
<dbReference type="PATRIC" id="fig|796944.3.peg.1561"/>
<dbReference type="RefSeq" id="WP_009536676.1">
    <property type="nucleotide sequence ID" value="NZ_JH414504.1"/>
</dbReference>
<keyword evidence="3 4" id="KW-0342">GTP-binding</keyword>
<keyword evidence="1 4" id="KW-0547">Nucleotide-binding</keyword>
<dbReference type="HAMAP" id="MF_00636">
    <property type="entry name" value="RapZ_like"/>
    <property type="match status" value="1"/>
</dbReference>
<dbReference type="SUPFAM" id="SSF52540">
    <property type="entry name" value="P-loop containing nucleoside triphosphate hydrolases"/>
    <property type="match status" value="1"/>
</dbReference>
<accession>G9WVA1</accession>
<feature type="binding site" evidence="4">
    <location>
        <begin position="17"/>
        <end position="24"/>
    </location>
    <ligand>
        <name>ATP</name>
        <dbReference type="ChEBI" id="CHEBI:30616"/>
    </ligand>
</feature>
<evidence type="ECO:0000259" key="6">
    <source>
        <dbReference type="Pfam" id="PF22740"/>
    </source>
</evidence>
<name>G9WVA1_9FIRM</name>
<reference evidence="7 8" key="1">
    <citation type="submission" date="2011-08" db="EMBL/GenBank/DDBJ databases">
        <title>The Genome Sequence of Oribacterium sp. ACB7.</title>
        <authorList>
            <consortium name="The Broad Institute Genome Sequencing Platform"/>
            <person name="Earl A."/>
            <person name="Ward D."/>
            <person name="Feldgarden M."/>
            <person name="Gevers D."/>
            <person name="Sizova M."/>
            <person name="Hazen A."/>
            <person name="Epstein S."/>
            <person name="Young S.K."/>
            <person name="Zeng Q."/>
            <person name="Gargeya S."/>
            <person name="Fitzgerald M."/>
            <person name="Haas B."/>
            <person name="Abouelleil A."/>
            <person name="Alvarado L."/>
            <person name="Arachchi H.M."/>
            <person name="Berlin A."/>
            <person name="Brown A."/>
            <person name="Chapman S.B."/>
            <person name="Chen Z."/>
            <person name="Dunbar C."/>
            <person name="Freedman E."/>
            <person name="Gearin G."/>
            <person name="Gellesch M."/>
            <person name="Goldberg J."/>
            <person name="Griggs A."/>
            <person name="Gujja S."/>
            <person name="Heiman D."/>
            <person name="Howarth C."/>
            <person name="Larson L."/>
            <person name="Lui A."/>
            <person name="MacDonald P.J.P."/>
            <person name="Montmayeur A."/>
            <person name="Murphy C."/>
            <person name="Neiman D."/>
            <person name="Pearson M."/>
            <person name="Priest M."/>
            <person name="Roberts A."/>
            <person name="Saif S."/>
            <person name="Shea T."/>
            <person name="Shenoy N."/>
            <person name="Sisk P."/>
            <person name="Stolte C."/>
            <person name="Sykes S."/>
            <person name="Wortman J."/>
            <person name="Nusbaum C."/>
            <person name="Birren B."/>
        </authorList>
    </citation>
    <scope>NUCLEOTIDE SEQUENCE [LARGE SCALE GENOMIC DNA]</scope>
    <source>
        <strain evidence="7 8">ACB7</strain>
    </source>
</reference>
<gene>
    <name evidence="7" type="ORF">HMPREF9624_00835</name>
</gene>
<sequence>MGEILKNSSAFCLILTGMSGAGKTVALKNLEDFGFNCIDNLPVGLLDKFIELFMQSNQGERIALGIDSRNIQELDQLEEHLLFWEEEAQIRFRIVFLDARDEVLIQRFKETRRAHPLAKGGRIEAGIALERKKLAFLREKADILIDTSKLLTRDLRQQLFSIFMEDKAYKNLQVSLVSFGFKYGIPEDLDLLFDVRFLPNPFYDSELRSHTGLEKGIQDFVMQDGKAEIFLQKLNDMLRFLIPLYIAEGKNQLVIGIACTGGKHRSVTICEKLYQSIKDLENIGLSLDHRDINK</sequence>
<evidence type="ECO:0000256" key="4">
    <source>
        <dbReference type="HAMAP-Rule" id="MF_00636"/>
    </source>
</evidence>
<dbReference type="PANTHER" id="PTHR30448">
    <property type="entry name" value="RNASE ADAPTER PROTEIN RAPZ"/>
    <property type="match status" value="1"/>
</dbReference>
<dbReference type="AlphaFoldDB" id="G9WVA1"/>
<dbReference type="Pfam" id="PF03668">
    <property type="entry name" value="RapZ-like_N"/>
    <property type="match status" value="1"/>
</dbReference>
<feature type="domain" description="RapZ-like N-terminal" evidence="5">
    <location>
        <begin position="13"/>
        <end position="165"/>
    </location>
</feature>
<dbReference type="InterPro" id="IPR027417">
    <property type="entry name" value="P-loop_NTPase"/>
</dbReference>
<evidence type="ECO:0000256" key="2">
    <source>
        <dbReference type="ARBA" id="ARBA00022840"/>
    </source>
</evidence>
<dbReference type="InterPro" id="IPR053930">
    <property type="entry name" value="RapZ-like_N"/>
</dbReference>
<dbReference type="InterPro" id="IPR053931">
    <property type="entry name" value="RapZ_C"/>
</dbReference>
<evidence type="ECO:0000256" key="1">
    <source>
        <dbReference type="ARBA" id="ARBA00022741"/>
    </source>
</evidence>
<dbReference type="InterPro" id="IPR005337">
    <property type="entry name" value="RapZ-like"/>
</dbReference>
<dbReference type="HOGENOM" id="CLU_059558_0_0_9"/>
<dbReference type="PIRSF" id="PIRSF005052">
    <property type="entry name" value="P-loopkin"/>
    <property type="match status" value="1"/>
</dbReference>